<evidence type="ECO:0000313" key="2">
    <source>
        <dbReference type="EMBL" id="MFC3448870.1"/>
    </source>
</evidence>
<comment type="caution">
    <text evidence="2">The sequence shown here is derived from an EMBL/GenBank/DDBJ whole genome shotgun (WGS) entry which is preliminary data.</text>
</comment>
<keyword evidence="1" id="KW-1133">Transmembrane helix</keyword>
<evidence type="ECO:0000313" key="3">
    <source>
        <dbReference type="Proteomes" id="UP001595645"/>
    </source>
</evidence>
<organism evidence="2 3">
    <name type="scientific">Amycolatopsis speibonae</name>
    <dbReference type="NCBI Taxonomy" id="1450224"/>
    <lineage>
        <taxon>Bacteria</taxon>
        <taxon>Bacillati</taxon>
        <taxon>Actinomycetota</taxon>
        <taxon>Actinomycetes</taxon>
        <taxon>Pseudonocardiales</taxon>
        <taxon>Pseudonocardiaceae</taxon>
        <taxon>Amycolatopsis</taxon>
    </lineage>
</organism>
<proteinExistence type="predicted"/>
<keyword evidence="1" id="KW-0812">Transmembrane</keyword>
<gene>
    <name evidence="2" type="ORF">ACFOSH_05445</name>
</gene>
<protein>
    <submittedName>
        <fullName evidence="2">Uncharacterized protein</fullName>
    </submittedName>
</protein>
<dbReference type="Proteomes" id="UP001595645">
    <property type="component" value="Unassembled WGS sequence"/>
</dbReference>
<feature type="transmembrane region" description="Helical" evidence="1">
    <location>
        <begin position="48"/>
        <end position="71"/>
    </location>
</feature>
<sequence length="98" mass="10326">MALGGGGLIAPPSALPGAALIGVAVLLVPGLVWAVVHRLRLGEEPLHRCLLAGLLYPGFLVLGVIATWRALFRVLARRNSWTKTERLNEDEAVPVGAA</sequence>
<dbReference type="RefSeq" id="WP_378237560.1">
    <property type="nucleotide sequence ID" value="NZ_JBHRWK010000010.1"/>
</dbReference>
<dbReference type="EMBL" id="JBHRWK010000010">
    <property type="protein sequence ID" value="MFC3448870.1"/>
    <property type="molecule type" value="Genomic_DNA"/>
</dbReference>
<feature type="transmembrane region" description="Helical" evidence="1">
    <location>
        <begin position="14"/>
        <end position="36"/>
    </location>
</feature>
<reference evidence="3" key="1">
    <citation type="journal article" date="2019" name="Int. J. Syst. Evol. Microbiol.">
        <title>The Global Catalogue of Microorganisms (GCM) 10K type strain sequencing project: providing services to taxonomists for standard genome sequencing and annotation.</title>
        <authorList>
            <consortium name="The Broad Institute Genomics Platform"/>
            <consortium name="The Broad Institute Genome Sequencing Center for Infectious Disease"/>
            <person name="Wu L."/>
            <person name="Ma J."/>
        </authorList>
    </citation>
    <scope>NUCLEOTIDE SEQUENCE [LARGE SCALE GENOMIC DNA]</scope>
    <source>
        <strain evidence="3">CGMCC 4.7676</strain>
    </source>
</reference>
<keyword evidence="1" id="KW-0472">Membrane</keyword>
<name>A0ABV7NT72_9PSEU</name>
<keyword evidence="3" id="KW-1185">Reference proteome</keyword>
<accession>A0ABV7NT72</accession>
<evidence type="ECO:0000256" key="1">
    <source>
        <dbReference type="SAM" id="Phobius"/>
    </source>
</evidence>